<feature type="compositionally biased region" description="Basic and acidic residues" evidence="1">
    <location>
        <begin position="1"/>
        <end position="30"/>
    </location>
</feature>
<dbReference type="EMBL" id="VSRR010094176">
    <property type="protein sequence ID" value="MPC93246.1"/>
    <property type="molecule type" value="Genomic_DNA"/>
</dbReference>
<name>A0A5B7JGE6_PORTR</name>
<reference evidence="2 3" key="1">
    <citation type="submission" date="2019-05" db="EMBL/GenBank/DDBJ databases">
        <title>Another draft genome of Portunus trituberculatus and its Hox gene families provides insights of decapod evolution.</title>
        <authorList>
            <person name="Jeong J.-H."/>
            <person name="Song I."/>
            <person name="Kim S."/>
            <person name="Choi T."/>
            <person name="Kim D."/>
            <person name="Ryu S."/>
            <person name="Kim W."/>
        </authorList>
    </citation>
    <scope>NUCLEOTIDE SEQUENCE [LARGE SCALE GENOMIC DNA]</scope>
    <source>
        <tissue evidence="2">Muscle</tissue>
    </source>
</reference>
<organism evidence="2 3">
    <name type="scientific">Portunus trituberculatus</name>
    <name type="common">Swimming crab</name>
    <name type="synonym">Neptunus trituberculatus</name>
    <dbReference type="NCBI Taxonomy" id="210409"/>
    <lineage>
        <taxon>Eukaryota</taxon>
        <taxon>Metazoa</taxon>
        <taxon>Ecdysozoa</taxon>
        <taxon>Arthropoda</taxon>
        <taxon>Crustacea</taxon>
        <taxon>Multicrustacea</taxon>
        <taxon>Malacostraca</taxon>
        <taxon>Eumalacostraca</taxon>
        <taxon>Eucarida</taxon>
        <taxon>Decapoda</taxon>
        <taxon>Pleocyemata</taxon>
        <taxon>Brachyura</taxon>
        <taxon>Eubrachyura</taxon>
        <taxon>Portunoidea</taxon>
        <taxon>Portunidae</taxon>
        <taxon>Portuninae</taxon>
        <taxon>Portunus</taxon>
    </lineage>
</organism>
<proteinExistence type="predicted"/>
<feature type="region of interest" description="Disordered" evidence="1">
    <location>
        <begin position="1"/>
        <end position="50"/>
    </location>
</feature>
<feature type="compositionally biased region" description="Basic and acidic residues" evidence="1">
    <location>
        <begin position="38"/>
        <end position="50"/>
    </location>
</feature>
<dbReference type="Proteomes" id="UP000324222">
    <property type="component" value="Unassembled WGS sequence"/>
</dbReference>
<evidence type="ECO:0000313" key="3">
    <source>
        <dbReference type="Proteomes" id="UP000324222"/>
    </source>
</evidence>
<evidence type="ECO:0000256" key="1">
    <source>
        <dbReference type="SAM" id="MobiDB-lite"/>
    </source>
</evidence>
<evidence type="ECO:0000313" key="2">
    <source>
        <dbReference type="EMBL" id="MPC93246.1"/>
    </source>
</evidence>
<sequence length="50" mass="5837">MSTESSRRRIVEEVSRFRDTPASKQPDPRRQALGHLGQYRERGGRRSELP</sequence>
<keyword evidence="3" id="KW-1185">Reference proteome</keyword>
<comment type="caution">
    <text evidence="2">The sequence shown here is derived from an EMBL/GenBank/DDBJ whole genome shotgun (WGS) entry which is preliminary data.</text>
</comment>
<dbReference type="AlphaFoldDB" id="A0A5B7JGE6"/>
<accession>A0A5B7JGE6</accession>
<protein>
    <submittedName>
        <fullName evidence="2">Uncharacterized protein</fullName>
    </submittedName>
</protein>
<gene>
    <name evidence="2" type="ORF">E2C01_088369</name>
</gene>